<accession>A0A139BPD8</accession>
<protein>
    <submittedName>
        <fullName evidence="2">Mg chelatase, subunit ChlI</fullName>
    </submittedName>
</protein>
<reference evidence="2 3" key="1">
    <citation type="submission" date="2016-02" db="EMBL/GenBank/DDBJ databases">
        <authorList>
            <person name="Wen L."/>
            <person name="He K."/>
            <person name="Yang H."/>
        </authorList>
    </citation>
    <scope>NUCLEOTIDE SEQUENCE [LARGE SCALE GENOMIC DNA]</scope>
    <source>
        <strain evidence="2">ShG14-8</strain>
    </source>
</reference>
<proteinExistence type="predicted"/>
<feature type="domain" description="Mg chelatase-related protein C-terminal" evidence="1">
    <location>
        <begin position="3"/>
        <end position="63"/>
    </location>
</feature>
<dbReference type="InterPro" id="IPR027417">
    <property type="entry name" value="P-loop_NTPase"/>
</dbReference>
<gene>
    <name evidence="2" type="ORF">AWT59_3198</name>
</gene>
<dbReference type="AlphaFoldDB" id="A0A139BPD8"/>
<evidence type="ECO:0000313" key="2">
    <source>
        <dbReference type="EMBL" id="KXS30673.1"/>
    </source>
</evidence>
<dbReference type="Proteomes" id="UP000070578">
    <property type="component" value="Unassembled WGS sequence"/>
</dbReference>
<sequence length="110" mass="12346">MTEIDTLCAPDEQGIVLLQQAISHFSLSARAYHRLLKVACTIADPEADHDIATKHIAEAVQYRHLISEVPCWDEMWILEVPSSYPNSLLKNPFFFAVNPCSSRLAFTDAT</sequence>
<name>A0A139BPD8_9PROT</name>
<evidence type="ECO:0000259" key="1">
    <source>
        <dbReference type="Pfam" id="PF13335"/>
    </source>
</evidence>
<dbReference type="Pfam" id="PF13335">
    <property type="entry name" value="Mg_chelatase_C"/>
    <property type="match status" value="1"/>
</dbReference>
<reference evidence="2 3" key="2">
    <citation type="submission" date="2016-03" db="EMBL/GenBank/DDBJ databases">
        <title>New uncultured bacterium of the family Gallionellaceae from acid mine drainage: description and reconstruction of genome based on metagenomic analysis of microbial community.</title>
        <authorList>
            <person name="Kadnikov V."/>
            <person name="Ivasenko D."/>
            <person name="Beletsky A."/>
            <person name="Mardanov A."/>
            <person name="Danilova E."/>
            <person name="Pimenov N."/>
            <person name="Karnachuk O."/>
            <person name="Ravin N."/>
        </authorList>
    </citation>
    <scope>NUCLEOTIDE SEQUENCE [LARGE SCALE GENOMIC DNA]</scope>
    <source>
        <strain evidence="2">ShG14-8</strain>
    </source>
</reference>
<dbReference type="EMBL" id="LSLI01000170">
    <property type="protein sequence ID" value="KXS30673.1"/>
    <property type="molecule type" value="Genomic_DNA"/>
</dbReference>
<comment type="caution">
    <text evidence="2">The sequence shown here is derived from an EMBL/GenBank/DDBJ whole genome shotgun (WGS) entry which is preliminary data.</text>
</comment>
<dbReference type="InterPro" id="IPR025158">
    <property type="entry name" value="Mg_chelat-rel_C"/>
</dbReference>
<organism evidence="2 3">
    <name type="scientific">Candidatus Gallionella acididurans</name>
    <dbReference type="NCBI Taxonomy" id="1796491"/>
    <lineage>
        <taxon>Bacteria</taxon>
        <taxon>Pseudomonadati</taxon>
        <taxon>Pseudomonadota</taxon>
        <taxon>Betaproteobacteria</taxon>
        <taxon>Nitrosomonadales</taxon>
        <taxon>Gallionellaceae</taxon>
        <taxon>Gallionella</taxon>
    </lineage>
</organism>
<dbReference type="PATRIC" id="fig|1796491.3.peg.3512"/>
<evidence type="ECO:0000313" key="3">
    <source>
        <dbReference type="Proteomes" id="UP000070578"/>
    </source>
</evidence>
<dbReference type="Gene3D" id="3.40.50.300">
    <property type="entry name" value="P-loop containing nucleotide triphosphate hydrolases"/>
    <property type="match status" value="1"/>
</dbReference>